<dbReference type="PANTHER" id="PTHR44688">
    <property type="entry name" value="DNA-BINDING TRANSCRIPTIONAL ACTIVATOR DEVR_DOSR"/>
    <property type="match status" value="1"/>
</dbReference>
<dbReference type="PROSITE" id="PS00622">
    <property type="entry name" value="HTH_LUXR_1"/>
    <property type="match status" value="1"/>
</dbReference>
<dbReference type="SMART" id="SM00421">
    <property type="entry name" value="HTH_LUXR"/>
    <property type="match status" value="1"/>
</dbReference>
<dbReference type="GO" id="GO:0003677">
    <property type="term" value="F:DNA binding"/>
    <property type="evidence" value="ECO:0007669"/>
    <property type="project" value="UniProtKB-KW"/>
</dbReference>
<dbReference type="Proteomes" id="UP000193778">
    <property type="component" value="Unassembled WGS sequence"/>
</dbReference>
<keyword evidence="2" id="KW-0238">DNA-binding</keyword>
<proteinExistence type="predicted"/>
<dbReference type="InterPro" id="IPR036388">
    <property type="entry name" value="WH-like_DNA-bd_sf"/>
</dbReference>
<dbReference type="GO" id="GO:0006355">
    <property type="term" value="P:regulation of DNA-templated transcription"/>
    <property type="evidence" value="ECO:0007669"/>
    <property type="project" value="InterPro"/>
</dbReference>
<accession>A0A1X7ABQ1</accession>
<organism evidence="5 6">
    <name type="scientific">Ruegeria meonggei</name>
    <dbReference type="NCBI Taxonomy" id="1446476"/>
    <lineage>
        <taxon>Bacteria</taxon>
        <taxon>Pseudomonadati</taxon>
        <taxon>Pseudomonadota</taxon>
        <taxon>Alphaproteobacteria</taxon>
        <taxon>Rhodobacterales</taxon>
        <taxon>Roseobacteraceae</taxon>
        <taxon>Ruegeria</taxon>
    </lineage>
</organism>
<sequence>MNNPLQDTVAKIGFCPEDFSINFVGKELFYSNQSLRSVQTEFGVAAHRHETIDDLIAISDPASVSDKVIVIDQIMLDDFLSRPETYTKAAGSGCVAFAYRKDDAARTLFENWDRSQYGDIGYLPMNVAPDVWRSILRLLMHEELYLPSFFADCVSNGQNQSQAKPCILSSSTVKPKDPHPVYSKLTRREKEVLRLVSKGQSNKIIASNLGITEHTVKLHMHNVAGKIGVSNRTAAAQFFFEVAPDEVRGQAVE</sequence>
<dbReference type="Gene3D" id="1.10.10.10">
    <property type="entry name" value="Winged helix-like DNA-binding domain superfamily/Winged helix DNA-binding domain"/>
    <property type="match status" value="1"/>
</dbReference>
<feature type="domain" description="HTH luxR-type" evidence="4">
    <location>
        <begin position="175"/>
        <end position="243"/>
    </location>
</feature>
<evidence type="ECO:0000259" key="4">
    <source>
        <dbReference type="PROSITE" id="PS50043"/>
    </source>
</evidence>
<dbReference type="PROSITE" id="PS50043">
    <property type="entry name" value="HTH_LUXR_2"/>
    <property type="match status" value="1"/>
</dbReference>
<keyword evidence="1" id="KW-0805">Transcription regulation</keyword>
<evidence type="ECO:0000256" key="1">
    <source>
        <dbReference type="ARBA" id="ARBA00023015"/>
    </source>
</evidence>
<dbReference type="PRINTS" id="PR00038">
    <property type="entry name" value="HTHLUXR"/>
</dbReference>
<dbReference type="InterPro" id="IPR000792">
    <property type="entry name" value="Tscrpt_reg_LuxR_C"/>
</dbReference>
<name>A0A1X7ABQ1_9RHOB</name>
<protein>
    <submittedName>
        <fullName evidence="5">Response regulator protein VraR</fullName>
    </submittedName>
</protein>
<dbReference type="Pfam" id="PF00196">
    <property type="entry name" value="GerE"/>
    <property type="match status" value="1"/>
</dbReference>
<dbReference type="RefSeq" id="WP_085824620.1">
    <property type="nucleotide sequence ID" value="NZ_FWFP01000015.1"/>
</dbReference>
<dbReference type="SUPFAM" id="SSF46894">
    <property type="entry name" value="C-terminal effector domain of the bipartite response regulators"/>
    <property type="match status" value="1"/>
</dbReference>
<evidence type="ECO:0000256" key="3">
    <source>
        <dbReference type="ARBA" id="ARBA00023163"/>
    </source>
</evidence>
<reference evidence="6" key="1">
    <citation type="submission" date="2017-03" db="EMBL/GenBank/DDBJ databases">
        <authorList>
            <person name="Rodrigo-Torres L."/>
            <person name="Arahal R.D."/>
            <person name="Lucena T."/>
        </authorList>
    </citation>
    <scope>NUCLEOTIDE SEQUENCE [LARGE SCALE GENOMIC DNA]</scope>
    <source>
        <strain evidence="6">CECT 8411</strain>
    </source>
</reference>
<evidence type="ECO:0000313" key="6">
    <source>
        <dbReference type="Proteomes" id="UP000193778"/>
    </source>
</evidence>
<dbReference type="AlphaFoldDB" id="A0A1X7ABQ1"/>
<keyword evidence="3" id="KW-0804">Transcription</keyword>
<dbReference type="InterPro" id="IPR016032">
    <property type="entry name" value="Sig_transdc_resp-reg_C-effctor"/>
</dbReference>
<gene>
    <name evidence="5" type="primary">vraR</name>
    <name evidence="5" type="ORF">RUM8411_04181</name>
</gene>
<dbReference type="PANTHER" id="PTHR44688:SF16">
    <property type="entry name" value="DNA-BINDING TRANSCRIPTIONAL ACTIVATOR DEVR_DOSR"/>
    <property type="match status" value="1"/>
</dbReference>
<keyword evidence="6" id="KW-1185">Reference proteome</keyword>
<evidence type="ECO:0000313" key="5">
    <source>
        <dbReference type="EMBL" id="SLN75327.1"/>
    </source>
</evidence>
<dbReference type="EMBL" id="FWFP01000015">
    <property type="protein sequence ID" value="SLN75327.1"/>
    <property type="molecule type" value="Genomic_DNA"/>
</dbReference>
<evidence type="ECO:0000256" key="2">
    <source>
        <dbReference type="ARBA" id="ARBA00023125"/>
    </source>
</evidence>
<dbReference type="OrthoDB" id="9810375at2"/>
<dbReference type="CDD" id="cd06170">
    <property type="entry name" value="LuxR_C_like"/>
    <property type="match status" value="1"/>
</dbReference>